<feature type="domain" description="Phosphoribosyltransferase" evidence="1">
    <location>
        <begin position="14"/>
        <end position="146"/>
    </location>
</feature>
<dbReference type="AlphaFoldDB" id="A0A8J6TXK4"/>
<name>A0A8J6TXK4_9GAMM</name>
<dbReference type="SUPFAM" id="SSF53271">
    <property type="entry name" value="PRTase-like"/>
    <property type="match status" value="1"/>
</dbReference>
<dbReference type="InterPro" id="IPR050137">
    <property type="entry name" value="PyrR_bifunctional"/>
</dbReference>
<accession>A0A8J6TXK4</accession>
<keyword evidence="2" id="KW-0328">Glycosyltransferase</keyword>
<dbReference type="EMBL" id="JACNFK010000027">
    <property type="protein sequence ID" value="MBC8519812.1"/>
    <property type="molecule type" value="Genomic_DNA"/>
</dbReference>
<dbReference type="Proteomes" id="UP000654401">
    <property type="component" value="Unassembled WGS sequence"/>
</dbReference>
<comment type="caution">
    <text evidence="2">The sequence shown here is derived from an EMBL/GenBank/DDBJ whole genome shotgun (WGS) entry which is preliminary data.</text>
</comment>
<evidence type="ECO:0000259" key="1">
    <source>
        <dbReference type="Pfam" id="PF00156"/>
    </source>
</evidence>
<dbReference type="GO" id="GO:0004845">
    <property type="term" value="F:uracil phosphoribosyltransferase activity"/>
    <property type="evidence" value="ECO:0007669"/>
    <property type="project" value="UniProtKB-EC"/>
</dbReference>
<dbReference type="Pfam" id="PF00156">
    <property type="entry name" value="Pribosyltran"/>
    <property type="match status" value="1"/>
</dbReference>
<dbReference type="NCBIfam" id="NF003545">
    <property type="entry name" value="PRK05205.1-1"/>
    <property type="match status" value="1"/>
</dbReference>
<evidence type="ECO:0000313" key="3">
    <source>
        <dbReference type="Proteomes" id="UP000654401"/>
    </source>
</evidence>
<dbReference type="Gene3D" id="3.40.50.2020">
    <property type="match status" value="1"/>
</dbReference>
<dbReference type="InterPro" id="IPR000836">
    <property type="entry name" value="PRTase_dom"/>
</dbReference>
<dbReference type="PANTHER" id="PTHR11608:SF0">
    <property type="entry name" value="BIFUNCTIONAL PROTEIN PYRR"/>
    <property type="match status" value="1"/>
</dbReference>
<dbReference type="InterPro" id="IPR029057">
    <property type="entry name" value="PRTase-like"/>
</dbReference>
<dbReference type="CDD" id="cd06223">
    <property type="entry name" value="PRTases_typeI"/>
    <property type="match status" value="1"/>
</dbReference>
<reference evidence="2 3" key="1">
    <citation type="submission" date="2020-08" db="EMBL/GenBank/DDBJ databases">
        <title>Bridging the membrane lipid divide: bacteria of the FCB group superphylum have the potential to synthesize archaeal ether lipids.</title>
        <authorList>
            <person name="Villanueva L."/>
            <person name="Von Meijenfeldt F.A.B."/>
            <person name="Westbye A.B."/>
            <person name="Yadav S."/>
            <person name="Hopmans E.C."/>
            <person name="Dutilh B.E."/>
            <person name="Sinninghe Damste J.S."/>
        </authorList>
    </citation>
    <scope>NUCLEOTIDE SEQUENCE [LARGE SCALE GENOMIC DNA]</scope>
    <source>
        <strain evidence="2">NIOZ-UU100</strain>
    </source>
</reference>
<protein>
    <submittedName>
        <fullName evidence="2">Bifunctional pyr operon transcriptional regulator/uracil phosphoribosyltransferase PyrR</fullName>
        <ecNumber evidence="2">2.4.2.9</ecNumber>
    </submittedName>
</protein>
<keyword evidence="2" id="KW-0808">Transferase</keyword>
<dbReference type="PANTHER" id="PTHR11608">
    <property type="entry name" value="BIFUNCTIONAL PROTEIN PYRR"/>
    <property type="match status" value="1"/>
</dbReference>
<dbReference type="EC" id="2.4.2.9" evidence="2"/>
<sequence>MNTIDIDTLSVDALISQMADQLHQQLGDQLESAHLIGIHTGGTWVAEQLHKELNNQHQMGELNISFYRDDFTQIGLHPQVTPSNLPFDIDGKLIILVDDVLFTGRTIRAALNEIFDYGRPAKVLLAVLVDRDERELPIQADITGVNIHVQSAQQIKLNGPVPLELRIQQSGE</sequence>
<dbReference type="NCBIfam" id="NF003549">
    <property type="entry name" value="PRK05205.1-5"/>
    <property type="match status" value="1"/>
</dbReference>
<organism evidence="2 3">
    <name type="scientific">Candidatus Thiopontia autotrophica</name>
    <dbReference type="NCBI Taxonomy" id="2841688"/>
    <lineage>
        <taxon>Bacteria</taxon>
        <taxon>Pseudomonadati</taxon>
        <taxon>Pseudomonadota</taxon>
        <taxon>Gammaproteobacteria</taxon>
        <taxon>Candidatus Thiopontia</taxon>
    </lineage>
</organism>
<proteinExistence type="predicted"/>
<gene>
    <name evidence="2" type="primary">pyrR</name>
    <name evidence="2" type="ORF">H8D24_05345</name>
</gene>
<evidence type="ECO:0000313" key="2">
    <source>
        <dbReference type="EMBL" id="MBC8519812.1"/>
    </source>
</evidence>